<evidence type="ECO:0000256" key="1">
    <source>
        <dbReference type="ARBA" id="ARBA00008894"/>
    </source>
</evidence>
<dbReference type="InterPro" id="IPR027417">
    <property type="entry name" value="P-loop_NTPase"/>
</dbReference>
<dbReference type="OMA" id="PIGYICW"/>
<evidence type="ECO:0000259" key="7">
    <source>
        <dbReference type="Pfam" id="PF23247"/>
    </source>
</evidence>
<dbReference type="Gramene" id="ESW06161">
    <property type="protein sequence ID" value="ESW06161"/>
    <property type="gene ID" value="PHAVU_010G025100g"/>
</dbReference>
<dbReference type="PANTHER" id="PTHR33463">
    <property type="entry name" value="NB-ARC DOMAIN-CONTAINING PROTEIN-RELATED"/>
    <property type="match status" value="1"/>
</dbReference>
<evidence type="ECO:0000256" key="4">
    <source>
        <dbReference type="ARBA" id="ARBA00022840"/>
    </source>
</evidence>
<dbReference type="SUPFAM" id="SSF52047">
    <property type="entry name" value="RNI-like"/>
    <property type="match status" value="1"/>
</dbReference>
<comment type="similarity">
    <text evidence="1">Belongs to the disease resistance NB-LRR family.</text>
</comment>
<feature type="coiled-coil region" evidence="5">
    <location>
        <begin position="48"/>
        <end position="82"/>
    </location>
</feature>
<dbReference type="InterPro" id="IPR050905">
    <property type="entry name" value="Plant_NBS-LRR"/>
</dbReference>
<feature type="domain" description="NB-ARC" evidence="6">
    <location>
        <begin position="152"/>
        <end position="313"/>
    </location>
</feature>
<dbReference type="Pfam" id="PF00931">
    <property type="entry name" value="NB-ARC"/>
    <property type="match status" value="1"/>
</dbReference>
<keyword evidence="3" id="KW-0611">Plant defense</keyword>
<dbReference type="Pfam" id="PF23247">
    <property type="entry name" value="LRR_RPS2"/>
    <property type="match status" value="2"/>
</dbReference>
<dbReference type="Gene3D" id="3.80.10.10">
    <property type="entry name" value="Ribonuclease Inhibitor"/>
    <property type="match status" value="3"/>
</dbReference>
<evidence type="ECO:0000259" key="6">
    <source>
        <dbReference type="Pfam" id="PF00931"/>
    </source>
</evidence>
<evidence type="ECO:0000256" key="5">
    <source>
        <dbReference type="SAM" id="Coils"/>
    </source>
</evidence>
<dbReference type="EMBL" id="CM002297">
    <property type="protein sequence ID" value="ESW06161.1"/>
    <property type="molecule type" value="Genomic_DNA"/>
</dbReference>
<keyword evidence="2" id="KW-0547">Nucleotide-binding</keyword>
<dbReference type="GO" id="GO:0005524">
    <property type="term" value="F:ATP binding"/>
    <property type="evidence" value="ECO:0007669"/>
    <property type="project" value="UniProtKB-KW"/>
</dbReference>
<dbReference type="SUPFAM" id="SSF52058">
    <property type="entry name" value="L domain-like"/>
    <property type="match status" value="1"/>
</dbReference>
<feature type="domain" description="Disease resistance protein At4g27190-like leucine-rich repeats" evidence="7">
    <location>
        <begin position="815"/>
        <end position="917"/>
    </location>
</feature>
<keyword evidence="4" id="KW-0067">ATP-binding</keyword>
<evidence type="ECO:0000313" key="9">
    <source>
        <dbReference type="Proteomes" id="UP000000226"/>
    </source>
</evidence>
<name>V7APP5_PHAVU</name>
<dbReference type="Proteomes" id="UP000000226">
    <property type="component" value="Chromosome 10"/>
</dbReference>
<sequence length="1287" mass="146963">MVSIVSDLAKSNLEKLINATLEQSRYICCFTFITREFENERKNLIPKKETLEEYVRVANRRNDNIRREVKIWQKQVEDLIEEDTKIKMTCFFGRCPNFKWQYSRGKELESKTEEIKRLMQCNFENVGIIRDVPDIEYHSSQNYISFESRKLKFEELFNALTNDNNYMIGLQGMGGTGKTTLAKEIGKKLKKSKFFDQVIDTTVSNTPDTKKIQDDIAGPLGLPLKDYTESERPRRLWDRLTNGEKILVVLDDVWGDINFEEIGIPFKDNHNGCKILVTTRNMSICHKMECEKIIQLDILPEEEGWILFQKHAGLSDTSSKSVLNKGHKISKECKGLPIAIAVIAGSLKGQTRPKEWDVALKSLQKSMLVRDDDENWSKVYACLKYSYDNIKNKTAKKLFLLCSVFQEDEEISEVLLVRLAIGAGLIEKNVDDYNYDACRNEVIAATYKLIDSCLLLNGEFGGVKMHDLVREVALSIANKEILAMNTSNKNEMTMVEKGKNIKYLLCEGKSTDVFSFKFDGSKLDILIVYLNEYGYVEVPNSFFENIAGLQVLYLSNTHIYGEATLLLPQSIQLLTNIRSLYLEGFTLGNISMLGILKDLQTLDLVRCSMDELPREISKLVKLKLLNLKLNNFEWNNPYEVIESCTSLEELYLIELLHLRQLRGVWKNLIPEIIFPDDEGATNLVEIGLFNISQLRCLIDNTDSRVQNALSKLVVLELVQMKNLKEICSGPLPFDLLKSLEKFILCYCINFEGALLKSKISFCNLQCLTIRGCPMLTSLFELSTTQSLLLLENLWIDDCEKLKSIVREENERKNLEEEIVYDHNHNKNFTSTFPNLTTLCINKCPQLIFILPIAIAQNVPRLECMDIRECTGLKYLFGSYQHKYNEEDLHHELKDVIFTTLSQVYLEDLPNFEDIFSECNELFSLNGMFLTPSYLTCFLFFFMHVTYNVKVNDSNENDLIGQTMDVSLKNIALNNTPQTPVSSKIFFTLQNVTVLVIEDYGNAEVIFCASMLECLPYLHTLVISGCNELKQIIGEDTKNQRKPFFPRLKALLLEECNKLKCVFPISTSKMLPKLEVLIIIKACMLEEVFQGNSDEKVEIPNLETAVFVELPSLCQKTEFLTVKDCWVKNCPKLSSLSSSLQSFQDIFNSIEAEEICNQNPTTECTKDLLIGTEVEAASFDGSELTSSQNNANQSIHAKIHEDNQHEDDVESKKLEDVVKQSKENVEEEQQIVEKAPGFGIPSMAISATDTTLHKRHSLALTPNLYLKNPQAPLFSLPQASHIPIENIL</sequence>
<dbReference type="GO" id="GO:0006952">
    <property type="term" value="P:defense response"/>
    <property type="evidence" value="ECO:0007669"/>
    <property type="project" value="UniProtKB-KW"/>
</dbReference>
<keyword evidence="5" id="KW-0175">Coiled coil</keyword>
<dbReference type="Gene3D" id="1.10.8.430">
    <property type="entry name" value="Helical domain of apoptotic protease-activating factors"/>
    <property type="match status" value="1"/>
</dbReference>
<dbReference type="PRINTS" id="PR00364">
    <property type="entry name" value="DISEASERSIST"/>
</dbReference>
<dbReference type="PANTHER" id="PTHR33463:SF105">
    <property type="entry name" value="AND NB-ARC DOMAIN DISEASE RESISTANCE PROTEIN, PUTATIVE-RELATED"/>
    <property type="match status" value="1"/>
</dbReference>
<feature type="domain" description="Disease resistance protein At4g27190-like leucine-rich repeats" evidence="7">
    <location>
        <begin position="758"/>
        <end position="799"/>
    </location>
</feature>
<dbReference type="SUPFAM" id="SSF52540">
    <property type="entry name" value="P-loop containing nucleoside triphosphate hydrolases"/>
    <property type="match status" value="1"/>
</dbReference>
<dbReference type="InterPro" id="IPR057135">
    <property type="entry name" value="At4g27190-like_LRR"/>
</dbReference>
<proteinExistence type="inferred from homology"/>
<organism evidence="8 9">
    <name type="scientific">Phaseolus vulgaris</name>
    <name type="common">Kidney bean</name>
    <name type="synonym">French bean</name>
    <dbReference type="NCBI Taxonomy" id="3885"/>
    <lineage>
        <taxon>Eukaryota</taxon>
        <taxon>Viridiplantae</taxon>
        <taxon>Streptophyta</taxon>
        <taxon>Embryophyta</taxon>
        <taxon>Tracheophyta</taxon>
        <taxon>Spermatophyta</taxon>
        <taxon>Magnoliopsida</taxon>
        <taxon>eudicotyledons</taxon>
        <taxon>Gunneridae</taxon>
        <taxon>Pentapetalae</taxon>
        <taxon>rosids</taxon>
        <taxon>fabids</taxon>
        <taxon>Fabales</taxon>
        <taxon>Fabaceae</taxon>
        <taxon>Papilionoideae</taxon>
        <taxon>50 kb inversion clade</taxon>
        <taxon>NPAAA clade</taxon>
        <taxon>indigoferoid/millettioid clade</taxon>
        <taxon>Phaseoleae</taxon>
        <taxon>Phaseolus</taxon>
    </lineage>
</organism>
<dbReference type="InterPro" id="IPR032675">
    <property type="entry name" value="LRR_dom_sf"/>
</dbReference>
<dbReference type="Gene3D" id="3.40.50.300">
    <property type="entry name" value="P-loop containing nucleotide triphosphate hydrolases"/>
    <property type="match status" value="1"/>
</dbReference>
<gene>
    <name evidence="8" type="ORF">PHAVU_010G025100g</name>
</gene>
<dbReference type="InterPro" id="IPR002182">
    <property type="entry name" value="NB-ARC"/>
</dbReference>
<dbReference type="OrthoDB" id="1399370at2759"/>
<dbReference type="FunFam" id="3.40.50.300:FF:001091">
    <property type="entry name" value="Probable disease resistance protein At1g61300"/>
    <property type="match status" value="1"/>
</dbReference>
<accession>V7APP5</accession>
<evidence type="ECO:0000256" key="3">
    <source>
        <dbReference type="ARBA" id="ARBA00022821"/>
    </source>
</evidence>
<dbReference type="InterPro" id="IPR042197">
    <property type="entry name" value="Apaf_helical"/>
</dbReference>
<dbReference type="GO" id="GO:0043531">
    <property type="term" value="F:ADP binding"/>
    <property type="evidence" value="ECO:0007669"/>
    <property type="project" value="InterPro"/>
</dbReference>
<protein>
    <submittedName>
        <fullName evidence="8">Uncharacterized protein</fullName>
    </submittedName>
</protein>
<evidence type="ECO:0000313" key="8">
    <source>
        <dbReference type="EMBL" id="ESW06161.1"/>
    </source>
</evidence>
<dbReference type="eggNOG" id="KOG4658">
    <property type="taxonomic scope" value="Eukaryota"/>
</dbReference>
<evidence type="ECO:0000256" key="2">
    <source>
        <dbReference type="ARBA" id="ARBA00022741"/>
    </source>
</evidence>
<keyword evidence="9" id="KW-1185">Reference proteome</keyword>
<reference evidence="9" key="1">
    <citation type="journal article" date="2014" name="Nat. Genet.">
        <title>A reference genome for common bean and genome-wide analysis of dual domestications.</title>
        <authorList>
            <person name="Schmutz J."/>
            <person name="McClean P.E."/>
            <person name="Mamidi S."/>
            <person name="Wu G.A."/>
            <person name="Cannon S.B."/>
            <person name="Grimwood J."/>
            <person name="Jenkins J."/>
            <person name="Shu S."/>
            <person name="Song Q."/>
            <person name="Chavarro C."/>
            <person name="Torres-Torres M."/>
            <person name="Geffroy V."/>
            <person name="Moghaddam S.M."/>
            <person name="Gao D."/>
            <person name="Abernathy B."/>
            <person name="Barry K."/>
            <person name="Blair M."/>
            <person name="Brick M.A."/>
            <person name="Chovatia M."/>
            <person name="Gepts P."/>
            <person name="Goodstein D.M."/>
            <person name="Gonzales M."/>
            <person name="Hellsten U."/>
            <person name="Hyten D.L."/>
            <person name="Jia G."/>
            <person name="Kelly J.D."/>
            <person name="Kudrna D."/>
            <person name="Lee R."/>
            <person name="Richard M.M."/>
            <person name="Miklas P.N."/>
            <person name="Osorno J.M."/>
            <person name="Rodrigues J."/>
            <person name="Thareau V."/>
            <person name="Urrea C.A."/>
            <person name="Wang M."/>
            <person name="Yu Y."/>
            <person name="Zhang M."/>
            <person name="Wing R.A."/>
            <person name="Cregan P.B."/>
            <person name="Rokhsar D.S."/>
            <person name="Jackson S.A."/>
        </authorList>
    </citation>
    <scope>NUCLEOTIDE SEQUENCE [LARGE SCALE GENOMIC DNA]</scope>
    <source>
        <strain evidence="9">cv. G19833</strain>
    </source>
</reference>